<dbReference type="Gene3D" id="3.40.50.720">
    <property type="entry name" value="NAD(P)-binding Rossmann-like Domain"/>
    <property type="match status" value="2"/>
</dbReference>
<keyword evidence="8" id="KW-1185">Reference proteome</keyword>
<gene>
    <name evidence="7" type="ORF">C6I21_06385</name>
</gene>
<dbReference type="SUPFAM" id="SSF51735">
    <property type="entry name" value="NAD(P)-binding Rossmann-fold domains"/>
    <property type="match status" value="1"/>
</dbReference>
<organism evidence="7 8">
    <name type="scientific">Alkalicoccus urumqiensis</name>
    <name type="common">Bacillus urumqiensis</name>
    <dbReference type="NCBI Taxonomy" id="1548213"/>
    <lineage>
        <taxon>Bacteria</taxon>
        <taxon>Bacillati</taxon>
        <taxon>Bacillota</taxon>
        <taxon>Bacilli</taxon>
        <taxon>Bacillales</taxon>
        <taxon>Bacillaceae</taxon>
        <taxon>Alkalicoccus</taxon>
    </lineage>
</organism>
<accession>A0A2P6MI24</accession>
<evidence type="ECO:0000256" key="3">
    <source>
        <dbReference type="ARBA" id="ARBA00023027"/>
    </source>
</evidence>
<dbReference type="PANTHER" id="PTHR43333:SF1">
    <property type="entry name" value="D-ISOMER SPECIFIC 2-HYDROXYACID DEHYDROGENASE NAD-BINDING DOMAIN-CONTAINING PROTEIN"/>
    <property type="match status" value="1"/>
</dbReference>
<dbReference type="GO" id="GO:0016616">
    <property type="term" value="F:oxidoreductase activity, acting on the CH-OH group of donors, NAD or NADP as acceptor"/>
    <property type="evidence" value="ECO:0007669"/>
    <property type="project" value="InterPro"/>
</dbReference>
<evidence type="ECO:0000313" key="7">
    <source>
        <dbReference type="EMBL" id="PRO65927.1"/>
    </source>
</evidence>
<dbReference type="PANTHER" id="PTHR43333">
    <property type="entry name" value="2-HACID_DH_C DOMAIN-CONTAINING PROTEIN"/>
    <property type="match status" value="1"/>
</dbReference>
<dbReference type="InterPro" id="IPR036291">
    <property type="entry name" value="NAD(P)-bd_dom_sf"/>
</dbReference>
<evidence type="ECO:0000259" key="6">
    <source>
        <dbReference type="Pfam" id="PF02826"/>
    </source>
</evidence>
<feature type="domain" description="D-isomer specific 2-hydroxyacid dehydrogenase NAD-binding" evidence="6">
    <location>
        <begin position="105"/>
        <end position="279"/>
    </location>
</feature>
<dbReference type="InterPro" id="IPR006140">
    <property type="entry name" value="D-isomer_DH_NAD-bd"/>
</dbReference>
<name>A0A2P6MI24_ALKUR</name>
<dbReference type="SUPFAM" id="SSF52283">
    <property type="entry name" value="Formate/glycerate dehydrogenase catalytic domain-like"/>
    <property type="match status" value="1"/>
</dbReference>
<dbReference type="FunFam" id="3.40.50.720:FF:000363">
    <property type="entry name" value="D-isomer specific 2-hydroxyacid dehydrogenase"/>
    <property type="match status" value="1"/>
</dbReference>
<comment type="similarity">
    <text evidence="1 4">Belongs to the D-isomer specific 2-hydroxyacid dehydrogenase family.</text>
</comment>
<feature type="domain" description="D-isomer specific 2-hydroxyacid dehydrogenase catalytic" evidence="5">
    <location>
        <begin position="36"/>
        <end position="304"/>
    </location>
</feature>
<protein>
    <submittedName>
        <fullName evidence="7">Hydroxyacid dehydrogenase</fullName>
    </submittedName>
</protein>
<dbReference type="GO" id="GO:0051287">
    <property type="term" value="F:NAD binding"/>
    <property type="evidence" value="ECO:0007669"/>
    <property type="project" value="InterPro"/>
</dbReference>
<evidence type="ECO:0000256" key="1">
    <source>
        <dbReference type="ARBA" id="ARBA00005854"/>
    </source>
</evidence>
<evidence type="ECO:0000259" key="5">
    <source>
        <dbReference type="Pfam" id="PF00389"/>
    </source>
</evidence>
<dbReference type="OrthoDB" id="9805416at2"/>
<keyword evidence="2 4" id="KW-0560">Oxidoreductase</keyword>
<dbReference type="InterPro" id="IPR006139">
    <property type="entry name" value="D-isomer_2_OHA_DH_cat_dom"/>
</dbReference>
<dbReference type="Pfam" id="PF02826">
    <property type="entry name" value="2-Hacid_dh_C"/>
    <property type="match status" value="1"/>
</dbReference>
<evidence type="ECO:0000313" key="8">
    <source>
        <dbReference type="Proteomes" id="UP000243650"/>
    </source>
</evidence>
<dbReference type="RefSeq" id="WP_105958611.1">
    <property type="nucleotide sequence ID" value="NZ_PVNS01000005.1"/>
</dbReference>
<reference evidence="7 8" key="1">
    <citation type="submission" date="2018-03" db="EMBL/GenBank/DDBJ databases">
        <title>Bacillus urumqiensis sp. nov., a moderately haloalkaliphilic bacterium isolated from a salt lake.</title>
        <authorList>
            <person name="Zhao B."/>
            <person name="Liao Z."/>
        </authorList>
    </citation>
    <scope>NUCLEOTIDE SEQUENCE [LARGE SCALE GENOMIC DNA]</scope>
    <source>
        <strain evidence="7 8">BZ-SZ-XJ18</strain>
    </source>
</reference>
<dbReference type="AlphaFoldDB" id="A0A2P6MI24"/>
<dbReference type="Pfam" id="PF00389">
    <property type="entry name" value="2-Hacid_dh"/>
    <property type="match status" value="1"/>
</dbReference>
<evidence type="ECO:0000256" key="2">
    <source>
        <dbReference type="ARBA" id="ARBA00023002"/>
    </source>
</evidence>
<dbReference type="CDD" id="cd05300">
    <property type="entry name" value="2-Hacid_dh_1"/>
    <property type="match status" value="1"/>
</dbReference>
<dbReference type="EMBL" id="PVNS01000005">
    <property type="protein sequence ID" value="PRO65927.1"/>
    <property type="molecule type" value="Genomic_DNA"/>
</dbReference>
<sequence length="318" mass="35891">MKRKMFIGKNLSDTLKQELSRELPDWAISFKEKDSLQTEKLQEADVIAAWKPEMEEEIGKGAPLSWIQTWSAGVDQLPLERYAGRGWRVTSANGVHARPISETIFAMLLGWTRKIAAYVRLQGKKEWHHAGLKEEIHGQTVLLYGMGAIGTETARLAEAFGMRVIGVRRSGKHADYTEKTVTPEEADAYLEKADVVVNTLPLTENTKEWFTKARFEKMNERTFFINIGRGGTVEEKSLVEALQNGVIAGAGLDVFDEEPLPENHPFWEMEQVILTPHTAGSTKYYDERVVRDILIPNVKAFEKNGELPVNEVDVTNGY</sequence>
<comment type="caution">
    <text evidence="7">The sequence shown here is derived from an EMBL/GenBank/DDBJ whole genome shotgun (WGS) entry which is preliminary data.</text>
</comment>
<evidence type="ECO:0000256" key="4">
    <source>
        <dbReference type="RuleBase" id="RU003719"/>
    </source>
</evidence>
<dbReference type="Proteomes" id="UP000243650">
    <property type="component" value="Unassembled WGS sequence"/>
</dbReference>
<proteinExistence type="inferred from homology"/>
<keyword evidence="3" id="KW-0520">NAD</keyword>